<dbReference type="AlphaFoldDB" id="A0A3M6V8Z6"/>
<accession>A0A3M6V8Z6</accession>
<proteinExistence type="predicted"/>
<keyword evidence="2" id="KW-1185">Reference proteome</keyword>
<evidence type="ECO:0000313" key="2">
    <source>
        <dbReference type="Proteomes" id="UP000282087"/>
    </source>
</evidence>
<protein>
    <submittedName>
        <fullName evidence="1">Uncharacterized protein</fullName>
    </submittedName>
</protein>
<gene>
    <name evidence="1" type="ORF">DD238_006744</name>
</gene>
<name>A0A3M6V8Z6_9STRA</name>
<evidence type="ECO:0000313" key="1">
    <source>
        <dbReference type="EMBL" id="RMX62929.1"/>
    </source>
</evidence>
<reference evidence="1 2" key="1">
    <citation type="submission" date="2018-06" db="EMBL/GenBank/DDBJ databases">
        <title>Comparative genomics of downy mildews reveals potential adaptations to biotrophy.</title>
        <authorList>
            <person name="Fletcher K."/>
            <person name="Klosterman S.J."/>
            <person name="Derevnina L."/>
            <person name="Martin F."/>
            <person name="Koike S."/>
            <person name="Reyes Chin-Wo S."/>
            <person name="Mou B."/>
            <person name="Michelmore R."/>
        </authorList>
    </citation>
    <scope>NUCLEOTIDE SEQUENCE [LARGE SCALE GENOMIC DNA]</scope>
    <source>
        <strain evidence="1 2">R14</strain>
    </source>
</reference>
<sequence>MRETIEFCLEDAKDEYIERDAKNPVISDKNDLDRGMHFHRQYEAFLFNYSEWIGQANQVLQGSHVAVELATVRALPTTDVLLWYTVPFKLLEIG</sequence>
<dbReference type="Proteomes" id="UP000282087">
    <property type="component" value="Unassembled WGS sequence"/>
</dbReference>
<comment type="caution">
    <text evidence="1">The sequence shown here is derived from an EMBL/GenBank/DDBJ whole genome shotgun (WGS) entry which is preliminary data.</text>
</comment>
<organism evidence="1 2">
    <name type="scientific">Peronospora effusa</name>
    <dbReference type="NCBI Taxonomy" id="542832"/>
    <lineage>
        <taxon>Eukaryota</taxon>
        <taxon>Sar</taxon>
        <taxon>Stramenopiles</taxon>
        <taxon>Oomycota</taxon>
        <taxon>Peronosporomycetes</taxon>
        <taxon>Peronosporales</taxon>
        <taxon>Peronosporaceae</taxon>
        <taxon>Peronospora</taxon>
    </lineage>
</organism>
<dbReference type="EMBL" id="QLLG01000480">
    <property type="protein sequence ID" value="RMX62929.1"/>
    <property type="molecule type" value="Genomic_DNA"/>
</dbReference>